<comment type="caution">
    <text evidence="1">The sequence shown here is derived from an EMBL/GenBank/DDBJ whole genome shotgun (WGS) entry which is preliminary data.</text>
</comment>
<dbReference type="AlphaFoldDB" id="A0AAD5HEU6"/>
<gene>
    <name evidence="1" type="ORF">K450DRAFT_230997</name>
</gene>
<dbReference type="EMBL" id="MU620904">
    <property type="protein sequence ID" value="KAI8581760.1"/>
    <property type="molecule type" value="Genomic_DNA"/>
</dbReference>
<dbReference type="Proteomes" id="UP001206595">
    <property type="component" value="Unassembled WGS sequence"/>
</dbReference>
<protein>
    <submittedName>
        <fullName evidence="1">Uncharacterized protein</fullName>
    </submittedName>
</protein>
<accession>A0AAD5HEU6</accession>
<dbReference type="GeneID" id="75912698"/>
<evidence type="ECO:0000313" key="2">
    <source>
        <dbReference type="Proteomes" id="UP001206595"/>
    </source>
</evidence>
<reference evidence="1" key="2">
    <citation type="journal article" date="2022" name="Proc. Natl. Acad. Sci. U.S.A.">
        <title>Diploid-dominant life cycles characterize the early evolution of Fungi.</title>
        <authorList>
            <person name="Amses K.R."/>
            <person name="Simmons D.R."/>
            <person name="Longcore J.E."/>
            <person name="Mondo S.J."/>
            <person name="Seto K."/>
            <person name="Jeronimo G.H."/>
            <person name="Bonds A.E."/>
            <person name="Quandt C.A."/>
            <person name="Davis W.J."/>
            <person name="Chang Y."/>
            <person name="Federici B.A."/>
            <person name="Kuo A."/>
            <person name="LaButti K."/>
            <person name="Pangilinan J."/>
            <person name="Andreopoulos W."/>
            <person name="Tritt A."/>
            <person name="Riley R."/>
            <person name="Hundley H."/>
            <person name="Johnson J."/>
            <person name="Lipzen A."/>
            <person name="Barry K."/>
            <person name="Lang B.F."/>
            <person name="Cuomo C.A."/>
            <person name="Buchler N.E."/>
            <person name="Grigoriev I.V."/>
            <person name="Spatafora J.W."/>
            <person name="Stajich J.E."/>
            <person name="James T.Y."/>
        </authorList>
    </citation>
    <scope>NUCLEOTIDE SEQUENCE</scope>
    <source>
        <strain evidence="1">AG</strain>
    </source>
</reference>
<name>A0AAD5HEU6_UMBRA</name>
<sequence>MVFRFHICSCCTILILEEMFWFHDQNHFVCRGYTPSYIFHQLSMHHSFTKRKNKNITRLKASPKHCIQFVILCVLILIPTTSKMEGFCLTTLLSSCQQTKTVVLHKQTSSQKKKYKIKIMRCS</sequence>
<proteinExistence type="predicted"/>
<organism evidence="1 2">
    <name type="scientific">Umbelopsis ramanniana AG</name>
    <dbReference type="NCBI Taxonomy" id="1314678"/>
    <lineage>
        <taxon>Eukaryota</taxon>
        <taxon>Fungi</taxon>
        <taxon>Fungi incertae sedis</taxon>
        <taxon>Mucoromycota</taxon>
        <taxon>Mucoromycotina</taxon>
        <taxon>Umbelopsidomycetes</taxon>
        <taxon>Umbelopsidales</taxon>
        <taxon>Umbelopsidaceae</taxon>
        <taxon>Umbelopsis</taxon>
    </lineage>
</organism>
<keyword evidence="2" id="KW-1185">Reference proteome</keyword>
<evidence type="ECO:0000313" key="1">
    <source>
        <dbReference type="EMBL" id="KAI8581760.1"/>
    </source>
</evidence>
<dbReference type="RefSeq" id="XP_051446764.1">
    <property type="nucleotide sequence ID" value="XM_051587353.1"/>
</dbReference>
<reference evidence="1" key="1">
    <citation type="submission" date="2021-06" db="EMBL/GenBank/DDBJ databases">
        <authorList>
            <consortium name="DOE Joint Genome Institute"/>
            <person name="Mondo S.J."/>
            <person name="Amses K.R."/>
            <person name="Simmons D.R."/>
            <person name="Longcore J.E."/>
            <person name="Seto K."/>
            <person name="Alves G.H."/>
            <person name="Bonds A.E."/>
            <person name="Quandt C.A."/>
            <person name="Davis W.J."/>
            <person name="Chang Y."/>
            <person name="Letcher P.M."/>
            <person name="Powell M.J."/>
            <person name="Kuo A."/>
            <person name="Labutti K."/>
            <person name="Pangilinan J."/>
            <person name="Andreopoulos W."/>
            <person name="Tritt A."/>
            <person name="Riley R."/>
            <person name="Hundley H."/>
            <person name="Johnson J."/>
            <person name="Lipzen A."/>
            <person name="Barry K."/>
            <person name="Berbee M.L."/>
            <person name="Buchler N.E."/>
            <person name="Grigoriev I.V."/>
            <person name="Spatafora J.W."/>
            <person name="Stajich J.E."/>
            <person name="James T.Y."/>
        </authorList>
    </citation>
    <scope>NUCLEOTIDE SEQUENCE</scope>
    <source>
        <strain evidence="1">AG</strain>
    </source>
</reference>